<dbReference type="Proteomes" id="UP000607197">
    <property type="component" value="Unassembled WGS sequence"/>
</dbReference>
<accession>A0A830F4F3</accession>
<dbReference type="AlphaFoldDB" id="A0A830F4F3"/>
<keyword evidence="2" id="KW-1185">Reference proteome</keyword>
<evidence type="ECO:0000313" key="1">
    <source>
        <dbReference type="EMBL" id="GGL54076.1"/>
    </source>
</evidence>
<reference evidence="1" key="2">
    <citation type="submission" date="2020-09" db="EMBL/GenBank/DDBJ databases">
        <authorList>
            <person name="Sun Q."/>
            <person name="Ohkuma M."/>
        </authorList>
    </citation>
    <scope>NUCLEOTIDE SEQUENCE</scope>
    <source>
        <strain evidence="1">JCM 19596</strain>
    </source>
</reference>
<comment type="caution">
    <text evidence="1">The sequence shown here is derived from an EMBL/GenBank/DDBJ whole genome shotgun (WGS) entry which is preliminary data.</text>
</comment>
<organism evidence="1 2">
    <name type="scientific">Halocalculus aciditolerans</name>
    <dbReference type="NCBI Taxonomy" id="1383812"/>
    <lineage>
        <taxon>Archaea</taxon>
        <taxon>Methanobacteriati</taxon>
        <taxon>Methanobacteriota</taxon>
        <taxon>Stenosarchaea group</taxon>
        <taxon>Halobacteria</taxon>
        <taxon>Halobacteriales</taxon>
        <taxon>Halobacteriaceae</taxon>
        <taxon>Halocalculus</taxon>
    </lineage>
</organism>
<reference evidence="1" key="1">
    <citation type="journal article" date="2014" name="Int. J. Syst. Evol. Microbiol.">
        <title>Complete genome sequence of Corynebacterium casei LMG S-19264T (=DSM 44701T), isolated from a smear-ripened cheese.</title>
        <authorList>
            <consortium name="US DOE Joint Genome Institute (JGI-PGF)"/>
            <person name="Walter F."/>
            <person name="Albersmeier A."/>
            <person name="Kalinowski J."/>
            <person name="Ruckert C."/>
        </authorList>
    </citation>
    <scope>NUCLEOTIDE SEQUENCE</scope>
    <source>
        <strain evidence="1">JCM 19596</strain>
    </source>
</reference>
<dbReference type="EMBL" id="BMPG01000001">
    <property type="protein sequence ID" value="GGL54076.1"/>
    <property type="molecule type" value="Genomic_DNA"/>
</dbReference>
<proteinExistence type="predicted"/>
<protein>
    <submittedName>
        <fullName evidence="1">Uncharacterized protein</fullName>
    </submittedName>
</protein>
<sequence length="94" mass="10534">MNEVNREQRDSHSLWSLVVFSWSIRPRWLACRSRSVAPVTGTLRVPVASENSVLATARRFAVLATARRFAVLTHSLPPVARSLRTAYSLTICIV</sequence>
<gene>
    <name evidence="1" type="ORF">GCM10009039_10320</name>
</gene>
<evidence type="ECO:0000313" key="2">
    <source>
        <dbReference type="Proteomes" id="UP000607197"/>
    </source>
</evidence>
<name>A0A830F4F3_9EURY</name>